<evidence type="ECO:0000256" key="8">
    <source>
        <dbReference type="ARBA" id="ARBA00022982"/>
    </source>
</evidence>
<protein>
    <recommendedName>
        <fullName evidence="14">Electron transfer flavoprotein-ubiquinone oxidoreductase</fullName>
        <shortName evidence="14">ETF-QO</shortName>
        <ecNumber evidence="14">1.5.5.1</ecNumber>
    </recommendedName>
</protein>
<keyword evidence="10 14" id="KW-0408">Iron</keyword>
<dbReference type="SUPFAM" id="SSF54373">
    <property type="entry name" value="FAD-linked reductases, C-terminal domain"/>
    <property type="match status" value="1"/>
</dbReference>
<dbReference type="FunFam" id="3.30.70.20:FF:000012">
    <property type="entry name" value="Electron transfer flavoprotein-ubiquinone oxidoreductase, mitochondrial"/>
    <property type="match status" value="1"/>
</dbReference>
<evidence type="ECO:0000256" key="3">
    <source>
        <dbReference type="ARBA" id="ARBA00022448"/>
    </source>
</evidence>
<dbReference type="InterPro" id="IPR049398">
    <property type="entry name" value="ETF-QO/FixC_UQ-bd"/>
</dbReference>
<dbReference type="Pfam" id="PF01946">
    <property type="entry name" value="Thi4"/>
    <property type="match status" value="1"/>
</dbReference>
<evidence type="ECO:0000256" key="14">
    <source>
        <dbReference type="RuleBase" id="RU366068"/>
    </source>
</evidence>
<comment type="caution">
    <text evidence="16">The sequence shown here is derived from an EMBL/GenBank/DDBJ whole genome shotgun (WGS) entry which is preliminary data.</text>
</comment>
<dbReference type="Gene3D" id="3.50.50.60">
    <property type="entry name" value="FAD/NAD(P)-binding domain"/>
    <property type="match status" value="1"/>
</dbReference>
<feature type="domain" description="4Fe-4S ferredoxin-type" evidence="15">
    <location>
        <begin position="519"/>
        <end position="548"/>
    </location>
</feature>
<keyword evidence="4" id="KW-0004">4Fe-4S</keyword>
<keyword evidence="11 14" id="KW-0411">Iron-sulfur</keyword>
<dbReference type="InterPro" id="IPR040156">
    <property type="entry name" value="ETF-QO"/>
</dbReference>
<accession>A0AAW9YFD2</accession>
<organism evidence="16 17">
    <name type="scientific">Aeromonas rivipollensis</name>
    <dbReference type="NCBI Taxonomy" id="948519"/>
    <lineage>
        <taxon>Bacteria</taxon>
        <taxon>Pseudomonadati</taxon>
        <taxon>Pseudomonadota</taxon>
        <taxon>Gammaproteobacteria</taxon>
        <taxon>Aeromonadales</taxon>
        <taxon>Aeromonadaceae</taxon>
        <taxon>Aeromonas</taxon>
    </lineage>
</organism>
<keyword evidence="12 14" id="KW-0830">Ubiquinone</keyword>
<dbReference type="PANTHER" id="PTHR10617">
    <property type="entry name" value="ELECTRON TRANSFER FLAVOPROTEIN-UBIQUINONE OXIDOREDUCTASE"/>
    <property type="match status" value="1"/>
</dbReference>
<dbReference type="Gene3D" id="3.30.9.90">
    <property type="match status" value="1"/>
</dbReference>
<keyword evidence="7 14" id="KW-0274">FAD</keyword>
<evidence type="ECO:0000313" key="17">
    <source>
        <dbReference type="Proteomes" id="UP000480681"/>
    </source>
</evidence>
<keyword evidence="3 14" id="KW-0813">Transport</keyword>
<dbReference type="InterPro" id="IPR036188">
    <property type="entry name" value="FAD/NAD-bd_sf"/>
</dbReference>
<evidence type="ECO:0000256" key="7">
    <source>
        <dbReference type="ARBA" id="ARBA00022827"/>
    </source>
</evidence>
<dbReference type="EC" id="1.5.5.1" evidence="14"/>
<keyword evidence="6 14" id="KW-0479">Metal-binding</keyword>
<dbReference type="InterPro" id="IPR017896">
    <property type="entry name" value="4Fe4S_Fe-S-bd"/>
</dbReference>
<dbReference type="PANTHER" id="PTHR10617:SF107">
    <property type="entry name" value="ELECTRON TRANSFER FLAVOPROTEIN-UBIQUINONE OXIDOREDUCTASE, MITOCHONDRIAL"/>
    <property type="match status" value="1"/>
</dbReference>
<keyword evidence="5 14" id="KW-0285">Flavoprotein</keyword>
<evidence type="ECO:0000256" key="13">
    <source>
        <dbReference type="ARBA" id="ARBA00052682"/>
    </source>
</evidence>
<comment type="function">
    <text evidence="2 14">Accepts electrons from ETF and reduces ubiquinone.</text>
</comment>
<dbReference type="PROSITE" id="PS51379">
    <property type="entry name" value="4FE4S_FER_2"/>
    <property type="match status" value="1"/>
</dbReference>
<name>A0AAW9YFD2_9GAMM</name>
<reference evidence="16 17" key="1">
    <citation type="submission" date="2020-02" db="EMBL/GenBank/DDBJ databases">
        <title>Genome sequencing of Aeromonas rivipollensis.</title>
        <authorList>
            <person name="Fono-Tamo Ubani E.K."/>
            <person name="Lekota K.E."/>
        </authorList>
    </citation>
    <scope>NUCLEOTIDE SEQUENCE [LARGE SCALE GENOMIC DNA]</scope>
    <source>
        <strain evidence="16 17">G87</strain>
    </source>
</reference>
<proteinExistence type="predicted"/>
<dbReference type="GO" id="GO:0051539">
    <property type="term" value="F:4 iron, 4 sulfur cluster binding"/>
    <property type="evidence" value="ECO:0007669"/>
    <property type="project" value="UniProtKB-UniRule"/>
</dbReference>
<dbReference type="RefSeq" id="WP_163149089.1">
    <property type="nucleotide sequence ID" value="NZ_JAAIKZ010000029.1"/>
</dbReference>
<comment type="cofactor">
    <cofactor evidence="14">
        <name>[4Fe-4S] cluster</name>
        <dbReference type="ChEBI" id="CHEBI:49883"/>
    </cofactor>
    <text evidence="14">Binds 1 [4Fe-4S] cluster.</text>
</comment>
<evidence type="ECO:0000256" key="1">
    <source>
        <dbReference type="ARBA" id="ARBA00001974"/>
    </source>
</evidence>
<dbReference type="GO" id="GO:0004174">
    <property type="term" value="F:electron-transferring-flavoprotein dehydrogenase activity"/>
    <property type="evidence" value="ECO:0007669"/>
    <property type="project" value="UniProtKB-UniRule"/>
</dbReference>
<evidence type="ECO:0000256" key="10">
    <source>
        <dbReference type="ARBA" id="ARBA00023004"/>
    </source>
</evidence>
<dbReference type="InterPro" id="IPR007859">
    <property type="entry name" value="ETF-QO/FixX_C"/>
</dbReference>
<dbReference type="Gene3D" id="3.30.70.20">
    <property type="match status" value="1"/>
</dbReference>
<dbReference type="AlphaFoldDB" id="A0AAW9YFD2"/>
<evidence type="ECO:0000313" key="16">
    <source>
        <dbReference type="EMBL" id="NEX76347.1"/>
    </source>
</evidence>
<evidence type="ECO:0000256" key="11">
    <source>
        <dbReference type="ARBA" id="ARBA00023014"/>
    </source>
</evidence>
<evidence type="ECO:0000256" key="2">
    <source>
        <dbReference type="ARBA" id="ARBA00002819"/>
    </source>
</evidence>
<dbReference type="SUPFAM" id="SSF54862">
    <property type="entry name" value="4Fe-4S ferredoxins"/>
    <property type="match status" value="1"/>
</dbReference>
<dbReference type="EMBL" id="JAAIKZ010000029">
    <property type="protein sequence ID" value="NEX76347.1"/>
    <property type="molecule type" value="Genomic_DNA"/>
</dbReference>
<comment type="cofactor">
    <cofactor evidence="1 14">
        <name>FAD</name>
        <dbReference type="ChEBI" id="CHEBI:57692"/>
    </cofactor>
</comment>
<evidence type="ECO:0000256" key="9">
    <source>
        <dbReference type="ARBA" id="ARBA00023002"/>
    </source>
</evidence>
<dbReference type="SUPFAM" id="SSF51905">
    <property type="entry name" value="FAD/NAD(P)-binding domain"/>
    <property type="match status" value="1"/>
</dbReference>
<evidence type="ECO:0000256" key="12">
    <source>
        <dbReference type="ARBA" id="ARBA00023075"/>
    </source>
</evidence>
<evidence type="ECO:0000256" key="5">
    <source>
        <dbReference type="ARBA" id="ARBA00022630"/>
    </source>
</evidence>
<keyword evidence="8 14" id="KW-0249">Electron transport</keyword>
<evidence type="ECO:0000259" key="15">
    <source>
        <dbReference type="PROSITE" id="PS51379"/>
    </source>
</evidence>
<evidence type="ECO:0000256" key="6">
    <source>
        <dbReference type="ARBA" id="ARBA00022723"/>
    </source>
</evidence>
<dbReference type="Proteomes" id="UP000480681">
    <property type="component" value="Unassembled WGS sequence"/>
</dbReference>
<keyword evidence="9 14" id="KW-0560">Oxidoreductase</keyword>
<comment type="catalytic activity">
    <reaction evidence="13 14">
        <text>a ubiquinone + reduced [electron-transfer flavoprotein] = a ubiquinol + oxidized [electron-transfer flavoprotein] + H(+)</text>
        <dbReference type="Rhea" id="RHEA:24052"/>
        <dbReference type="Rhea" id="RHEA-COMP:9565"/>
        <dbReference type="Rhea" id="RHEA-COMP:9566"/>
        <dbReference type="Rhea" id="RHEA-COMP:10685"/>
        <dbReference type="Rhea" id="RHEA-COMP:10686"/>
        <dbReference type="ChEBI" id="CHEBI:15378"/>
        <dbReference type="ChEBI" id="CHEBI:16389"/>
        <dbReference type="ChEBI" id="CHEBI:17976"/>
        <dbReference type="ChEBI" id="CHEBI:57692"/>
        <dbReference type="ChEBI" id="CHEBI:58307"/>
        <dbReference type="EC" id="1.5.5.1"/>
    </reaction>
</comment>
<sequence length="559" mass="61256">MEREAMEFDVVIVGGGPAGLSAAIALKQQAPALSVCLLEKGAEVGAHLLSGALLDPVALKELLPARWQEAPLGVPVTDDQVHLLQNASRSLQLPNWAVPPRMHNDGCHIISLGNLCRWLAREAEALGVEIYPGFAASELIVEESRIRGVLTGDLGLDKEGNPKPDHVPGMALYGRYTLFAEGARGHLGKQLGALFILENTAQPQHQPQHYAIGFKELWQVPAGQSHPGRVLHGSGWPLGEQRGSKSQGGFYLYHLADNQVAVGLIVDLNYQNPWLSPFDEFQRLKHHPLIAQTLQGGERISYGARAITKGGWHSLPRMHFPGGLLIGCDAGTLDFSRIKGIHTAMKSAMLAAKTVAMSLRGGDEGGRDLAQYGDELQQSWLAQELKTARNFGAALHRWGPWLGGAFNWLEQRLFAKSSKGSPFTLLDREPDYRQLRPVSRCRPIDYPKPDGRLSFDKLSSVYLANTSHDEDQPCHLKLQDEHIPVAVNLPTWAEPAQRYCPAGVFEIIEAEIPETEGQPRLQINAANCIHCKTCDIKDPSQNIVWTPPQGGSGPNYPNM</sequence>
<dbReference type="GO" id="GO:0046872">
    <property type="term" value="F:metal ion binding"/>
    <property type="evidence" value="ECO:0007669"/>
    <property type="project" value="UniProtKB-KW"/>
</dbReference>
<dbReference type="Pfam" id="PF21162">
    <property type="entry name" value="ETFQO_UQ-bd"/>
    <property type="match status" value="1"/>
</dbReference>
<dbReference type="Pfam" id="PF05187">
    <property type="entry name" value="Fer4_ETF_QO"/>
    <property type="match status" value="1"/>
</dbReference>
<gene>
    <name evidence="16" type="ORF">G4911_16650</name>
</gene>
<evidence type="ECO:0000256" key="4">
    <source>
        <dbReference type="ARBA" id="ARBA00022485"/>
    </source>
</evidence>